<comment type="subcellular location">
    <subcellularLocation>
        <location evidence="1">Mitochondrion inner membrane</location>
        <topology evidence="1">Single-pass membrane protein</topology>
    </subcellularLocation>
</comment>
<reference evidence="10" key="1">
    <citation type="submission" date="2020-05" db="UniProtKB">
        <authorList>
            <consortium name="EnsemblMetazoa"/>
        </authorList>
    </citation>
    <scope>IDENTIFICATION</scope>
    <source>
        <strain evidence="10">Aabys</strain>
    </source>
</reference>
<dbReference type="GO" id="GO:0033617">
    <property type="term" value="P:mitochondrial respiratory chain complex IV assembly"/>
    <property type="evidence" value="ECO:0007669"/>
    <property type="project" value="TreeGrafter"/>
</dbReference>
<dbReference type="VEuPathDB" id="VectorBase:MDOA000827"/>
<dbReference type="GO" id="GO:0005743">
    <property type="term" value="C:mitochondrial inner membrane"/>
    <property type="evidence" value="ECO:0007669"/>
    <property type="project" value="UniProtKB-SubCell"/>
</dbReference>
<dbReference type="Proteomes" id="UP001652621">
    <property type="component" value="Unplaced"/>
</dbReference>
<keyword evidence="7" id="KW-0496">Mitochondrion</keyword>
<evidence type="ECO:0000256" key="7">
    <source>
        <dbReference type="ARBA" id="ARBA00023128"/>
    </source>
</evidence>
<evidence type="ECO:0000256" key="1">
    <source>
        <dbReference type="ARBA" id="ARBA00004434"/>
    </source>
</evidence>
<name>A0A1I8M3C4_MUSDO</name>
<evidence type="ECO:0000256" key="5">
    <source>
        <dbReference type="ARBA" id="ARBA00022792"/>
    </source>
</evidence>
<dbReference type="KEGG" id="mde:101893187"/>
<keyword evidence="5" id="KW-0999">Mitochondrion inner membrane</keyword>
<evidence type="ECO:0000313" key="12">
    <source>
        <dbReference type="RefSeq" id="XP_005179373.1"/>
    </source>
</evidence>
<gene>
    <name evidence="10" type="primary">101893187</name>
    <name evidence="12" type="synonym">LOC101893187</name>
</gene>
<evidence type="ECO:0000256" key="6">
    <source>
        <dbReference type="ARBA" id="ARBA00022989"/>
    </source>
</evidence>
<evidence type="ECO:0000256" key="9">
    <source>
        <dbReference type="SAM" id="Phobius"/>
    </source>
</evidence>
<dbReference type="PANTHER" id="PTHR17130:SF14">
    <property type="entry name" value="CYTOCHROME C OXIDASE ASSEMBLY PROTEIN COX16 HOMOLOG, MITOCHONDRIAL"/>
    <property type="match status" value="1"/>
</dbReference>
<dbReference type="VEuPathDB" id="VectorBase:MDOMA2_006003"/>
<sequence>MALIQKWNALKRNKSFKYGIPFLVLMVGGSFGLQEFTKLRYQFSKQKTITPDEMEQHGVKMKKPEEVTIEKVYETVKDLNIEDWENKRGPRPWEEN</sequence>
<protein>
    <recommendedName>
        <fullName evidence="3">Cytochrome c oxidase assembly protein COX16 homolog, mitochondrial</fullName>
    </recommendedName>
</protein>
<dbReference type="AlphaFoldDB" id="A0A1I8M3C4"/>
<dbReference type="OrthoDB" id="5516033at2759"/>
<keyword evidence="6 9" id="KW-1133">Transmembrane helix</keyword>
<proteinExistence type="inferred from homology"/>
<evidence type="ECO:0000256" key="3">
    <source>
        <dbReference type="ARBA" id="ARBA00021814"/>
    </source>
</evidence>
<dbReference type="Pfam" id="PF14138">
    <property type="entry name" value="COX16"/>
    <property type="match status" value="1"/>
</dbReference>
<feature type="transmembrane region" description="Helical" evidence="9">
    <location>
        <begin position="20"/>
        <end position="37"/>
    </location>
</feature>
<evidence type="ECO:0000313" key="10">
    <source>
        <dbReference type="EnsemblMetazoa" id="MDOA000827-PA"/>
    </source>
</evidence>
<dbReference type="PANTHER" id="PTHR17130">
    <property type="entry name" value="MITOCHONDRIAL OUTER MEMBRANE PROTEIN 25"/>
    <property type="match status" value="1"/>
</dbReference>
<comment type="similarity">
    <text evidence="2">Belongs to the COX16 family.</text>
</comment>
<reference evidence="12" key="2">
    <citation type="submission" date="2025-04" db="UniProtKB">
        <authorList>
            <consortium name="RefSeq"/>
        </authorList>
    </citation>
    <scope>IDENTIFICATION</scope>
    <source>
        <strain evidence="12">Aabys</strain>
    </source>
</reference>
<evidence type="ECO:0000313" key="11">
    <source>
        <dbReference type="Proteomes" id="UP001652621"/>
    </source>
</evidence>
<dbReference type="InterPro" id="IPR020164">
    <property type="entry name" value="Cyt_c_Oxase_assmbl_COX16"/>
</dbReference>
<organism evidence="10">
    <name type="scientific">Musca domestica</name>
    <name type="common">House fly</name>
    <dbReference type="NCBI Taxonomy" id="7370"/>
    <lineage>
        <taxon>Eukaryota</taxon>
        <taxon>Metazoa</taxon>
        <taxon>Ecdysozoa</taxon>
        <taxon>Arthropoda</taxon>
        <taxon>Hexapoda</taxon>
        <taxon>Insecta</taxon>
        <taxon>Pterygota</taxon>
        <taxon>Neoptera</taxon>
        <taxon>Endopterygota</taxon>
        <taxon>Diptera</taxon>
        <taxon>Brachycera</taxon>
        <taxon>Muscomorpha</taxon>
        <taxon>Muscoidea</taxon>
        <taxon>Muscidae</taxon>
        <taxon>Musca</taxon>
    </lineage>
</organism>
<dbReference type="EnsemblMetazoa" id="MDOA000827-RA">
    <property type="protein sequence ID" value="MDOA000827-PA"/>
    <property type="gene ID" value="MDOA000827"/>
</dbReference>
<keyword evidence="4 9" id="KW-0812">Transmembrane</keyword>
<evidence type="ECO:0000256" key="2">
    <source>
        <dbReference type="ARBA" id="ARBA00008370"/>
    </source>
</evidence>
<dbReference type="RefSeq" id="XP_005179373.1">
    <property type="nucleotide sequence ID" value="XM_005179316.3"/>
</dbReference>
<keyword evidence="8 9" id="KW-0472">Membrane</keyword>
<keyword evidence="11" id="KW-1185">Reference proteome</keyword>
<evidence type="ECO:0000256" key="8">
    <source>
        <dbReference type="ARBA" id="ARBA00023136"/>
    </source>
</evidence>
<accession>A0A1I8M3C4</accession>
<evidence type="ECO:0000256" key="4">
    <source>
        <dbReference type="ARBA" id="ARBA00022692"/>
    </source>
</evidence>
<dbReference type="eggNOG" id="ENOG502S3RD">
    <property type="taxonomic scope" value="Eukaryota"/>
</dbReference>